<accession>A0A7I9VPJ0</accession>
<evidence type="ECO:0000256" key="2">
    <source>
        <dbReference type="ARBA" id="ARBA00022679"/>
    </source>
</evidence>
<organism evidence="3 4">
    <name type="scientific">Anaeromyxobacter diazotrophicus</name>
    <dbReference type="NCBI Taxonomy" id="2590199"/>
    <lineage>
        <taxon>Bacteria</taxon>
        <taxon>Pseudomonadati</taxon>
        <taxon>Myxococcota</taxon>
        <taxon>Myxococcia</taxon>
        <taxon>Myxococcales</taxon>
        <taxon>Cystobacterineae</taxon>
        <taxon>Anaeromyxobacteraceae</taxon>
        <taxon>Anaeromyxobacter</taxon>
    </lineage>
</organism>
<proteinExistence type="predicted"/>
<dbReference type="NCBIfam" id="TIGR00696">
    <property type="entry name" value="wecG_tagA_cpsF"/>
    <property type="match status" value="1"/>
</dbReference>
<dbReference type="Proteomes" id="UP000503640">
    <property type="component" value="Unassembled WGS sequence"/>
</dbReference>
<protein>
    <recommendedName>
        <fullName evidence="5">Glycosyl transferase, WecB/TagA/CpsF family</fullName>
    </recommendedName>
</protein>
<evidence type="ECO:0008006" key="5">
    <source>
        <dbReference type="Google" id="ProtNLM"/>
    </source>
</evidence>
<dbReference type="EMBL" id="BJTG01000006">
    <property type="protein sequence ID" value="GEJ58059.1"/>
    <property type="molecule type" value="Genomic_DNA"/>
</dbReference>
<evidence type="ECO:0000313" key="3">
    <source>
        <dbReference type="EMBL" id="GEJ58059.1"/>
    </source>
</evidence>
<keyword evidence="4" id="KW-1185">Reference proteome</keyword>
<dbReference type="RefSeq" id="WP_176066230.1">
    <property type="nucleotide sequence ID" value="NZ_BJTG01000006.1"/>
</dbReference>
<evidence type="ECO:0000313" key="4">
    <source>
        <dbReference type="Proteomes" id="UP000503640"/>
    </source>
</evidence>
<evidence type="ECO:0000256" key="1">
    <source>
        <dbReference type="ARBA" id="ARBA00022676"/>
    </source>
</evidence>
<dbReference type="Pfam" id="PF03808">
    <property type="entry name" value="Glyco_tran_WecG"/>
    <property type="match status" value="1"/>
</dbReference>
<reference evidence="4" key="1">
    <citation type="journal article" date="2020" name="Appl. Environ. Microbiol.">
        <title>Diazotrophic Anaeromyxobacter Isolates from Soils.</title>
        <authorList>
            <person name="Masuda Y."/>
            <person name="Yamanaka H."/>
            <person name="Xu Z.X."/>
            <person name="Shiratori Y."/>
            <person name="Aono T."/>
            <person name="Amachi S."/>
            <person name="Senoo K."/>
            <person name="Itoh H."/>
        </authorList>
    </citation>
    <scope>NUCLEOTIDE SEQUENCE [LARGE SCALE GENOMIC DNA]</scope>
    <source>
        <strain evidence="4">R267</strain>
    </source>
</reference>
<sequence length="251" mass="26683">MTARFVLGAVPVDRVTAAEALDRIGALVEAGRGGAVFTPNVDHVVLASRVPDLARAYAAADLSLADGVPVVWASRLLGAPVPEKVSGSDLLLPLVERAAARGWRTYLLGGAPGVADEAAARLRARFPALVVAGADAPRLTVDGAGDESAAALARLAAARPQLVLVALGAPKQELWIHRHRAALAPAVAVGVGAALDFAAGRVRRAPRWVSRAGLEWLWRLAREPRRLWRRYLMQDPAFAAILWRALRARRP</sequence>
<keyword evidence="1" id="KW-0328">Glycosyltransferase</keyword>
<dbReference type="PANTHER" id="PTHR34136">
    <property type="match status" value="1"/>
</dbReference>
<gene>
    <name evidence="3" type="ORF">AMYX_28000</name>
</gene>
<dbReference type="GO" id="GO:0016758">
    <property type="term" value="F:hexosyltransferase activity"/>
    <property type="evidence" value="ECO:0007669"/>
    <property type="project" value="TreeGrafter"/>
</dbReference>
<name>A0A7I9VPJ0_9BACT</name>
<dbReference type="AlphaFoldDB" id="A0A7I9VPJ0"/>
<dbReference type="InterPro" id="IPR004629">
    <property type="entry name" value="WecG_TagA_CpsF"/>
</dbReference>
<dbReference type="PANTHER" id="PTHR34136:SF1">
    <property type="entry name" value="UDP-N-ACETYL-D-MANNOSAMINURONIC ACID TRANSFERASE"/>
    <property type="match status" value="1"/>
</dbReference>
<keyword evidence="2" id="KW-0808">Transferase</keyword>
<dbReference type="CDD" id="cd06533">
    <property type="entry name" value="Glyco_transf_WecG_TagA"/>
    <property type="match status" value="1"/>
</dbReference>
<comment type="caution">
    <text evidence="3">The sequence shown here is derived from an EMBL/GenBank/DDBJ whole genome shotgun (WGS) entry which is preliminary data.</text>
</comment>